<dbReference type="PANTHER" id="PTHR48075">
    <property type="entry name" value="3-HYDROXYACYL-COA DEHYDROGENASE FAMILY PROTEIN"/>
    <property type="match status" value="1"/>
</dbReference>
<dbReference type="GO" id="GO:0008691">
    <property type="term" value="F:3-hydroxybutyryl-CoA dehydrogenase activity"/>
    <property type="evidence" value="ECO:0007669"/>
    <property type="project" value="TreeGrafter"/>
</dbReference>
<comment type="caution">
    <text evidence="5">The sequence shown here is derived from an EMBL/GenBank/DDBJ whole genome shotgun (WGS) entry which is preliminary data.</text>
</comment>
<feature type="domain" description="3-hydroxyacyl-CoA dehydrogenase C-terminal" evidence="3">
    <location>
        <begin position="413"/>
        <end position="463"/>
    </location>
</feature>
<dbReference type="FunFam" id="3.40.50.720:FF:000009">
    <property type="entry name" value="Fatty oxidation complex, alpha subunit"/>
    <property type="match status" value="1"/>
</dbReference>
<dbReference type="AlphaFoldDB" id="A0A1B8P6N6"/>
<dbReference type="Pfam" id="PF02737">
    <property type="entry name" value="3HCDH_N"/>
    <property type="match status" value="1"/>
</dbReference>
<dbReference type="SUPFAM" id="SSF48179">
    <property type="entry name" value="6-phosphogluconate dehydrogenase C-terminal domain-like"/>
    <property type="match status" value="2"/>
</dbReference>
<dbReference type="InterPro" id="IPR036291">
    <property type="entry name" value="NAD(P)-bd_dom_sf"/>
</dbReference>
<evidence type="ECO:0000259" key="3">
    <source>
        <dbReference type="Pfam" id="PF00725"/>
    </source>
</evidence>
<keyword evidence="1 5" id="KW-0560">Oxidoreductase</keyword>
<dbReference type="InterPro" id="IPR008927">
    <property type="entry name" value="6-PGluconate_DH-like_C_sf"/>
</dbReference>
<dbReference type="EMBL" id="MAJD01000001">
    <property type="protein sequence ID" value="OBX37892.1"/>
    <property type="molecule type" value="Genomic_DNA"/>
</dbReference>
<accession>A0A1B8P6N6</accession>
<keyword evidence="2" id="KW-0520">NAD</keyword>
<dbReference type="SUPFAM" id="SSF51735">
    <property type="entry name" value="NAD(P)-binding Rossmann-fold domains"/>
    <property type="match status" value="1"/>
</dbReference>
<dbReference type="Gene3D" id="1.10.1040.50">
    <property type="match status" value="1"/>
</dbReference>
<dbReference type="GO" id="GO:0070403">
    <property type="term" value="F:NAD+ binding"/>
    <property type="evidence" value="ECO:0007669"/>
    <property type="project" value="InterPro"/>
</dbReference>
<dbReference type="PANTHER" id="PTHR48075:SF5">
    <property type="entry name" value="3-HYDROXYBUTYRYL-COA DEHYDROGENASE"/>
    <property type="match status" value="1"/>
</dbReference>
<protein>
    <submittedName>
        <fullName evidence="5">3-hydroxyadipyl-CoA dehydrogenase</fullName>
        <ecNumber evidence="5">1.1.1.-</ecNumber>
    </submittedName>
</protein>
<dbReference type="Gene3D" id="3.40.50.720">
    <property type="entry name" value="NAD(P)-binding Rossmann-like Domain"/>
    <property type="match status" value="1"/>
</dbReference>
<dbReference type="PATRIC" id="fig|2746.7.peg.2329"/>
<evidence type="ECO:0000259" key="4">
    <source>
        <dbReference type="Pfam" id="PF02737"/>
    </source>
</evidence>
<gene>
    <name evidence="5" type="primary">paaH</name>
    <name evidence="5" type="ORF">A8U91_02271</name>
</gene>
<dbReference type="GO" id="GO:0006635">
    <property type="term" value="P:fatty acid beta-oxidation"/>
    <property type="evidence" value="ECO:0007669"/>
    <property type="project" value="TreeGrafter"/>
</dbReference>
<dbReference type="InterPro" id="IPR006176">
    <property type="entry name" value="3-OHacyl-CoA_DH_NAD-bd"/>
</dbReference>
<reference evidence="5 6" key="1">
    <citation type="submission" date="2016-06" db="EMBL/GenBank/DDBJ databases">
        <title>Genome sequence of halotolerant plant growth promoting strain of Halomonas elongata HEK1 isolated from salterns of Rann of Kutch, Gujarat, India.</title>
        <authorList>
            <person name="Gaba S."/>
            <person name="Singh R.N."/>
            <person name="Abrol S."/>
            <person name="Kaushik R."/>
            <person name="Saxena A.K."/>
        </authorList>
    </citation>
    <scope>NUCLEOTIDE SEQUENCE [LARGE SCALE GENOMIC DNA]</scope>
    <source>
        <strain evidence="5 6">HEK1</strain>
    </source>
</reference>
<evidence type="ECO:0000313" key="6">
    <source>
        <dbReference type="Proteomes" id="UP000092504"/>
    </source>
</evidence>
<evidence type="ECO:0000313" key="5">
    <source>
        <dbReference type="EMBL" id="OBX37892.1"/>
    </source>
</evidence>
<sequence>MSDSINIIGIVGTGAMGRGIAQVAAEAGLRVKLHDNREGAVDEARRFIGALWARGVEKQRFDQAYAETLEKRLEEALELDDMSDCDLVIEAIAEQIKAKQQLFRQLETVISSRTILATNTSSLSVSEVASACDYPERVIGFHFFNPVPLMKIVEVIPGLRTSPAVVEATEALGQRFGHFTARTTDTPGFLVNHAGRAFGTEALRILDEGVADPMTIDRLLTDQGGFRMGAFALFDLIGLDVSHAVMESVYHQYYQEPRFRPSVLTRQRVSAGLLGRKDGEGFYRYQQGQRQVSEESAAPQVSPMPVWISGEDTEARRLLGDLVEAAGWPLERGDTPSETALCLLTPYGEDATDSALRQHLDPARCVAIDMLAGLDTRRCLMSNPATRLDIQDAAHALLAADGTPVSTIEDSGGFVLQRVVACIVNVGADIAQQQIAEPATIDRAVELGLGYPKGHWPWRALWGTTHSDDSGEHANRHRRSSLSSKSLVASAGAPGVVTHDFQRPIAIHYGASPCMTPICMTAFVPPLAAMVVPWLECVPMI</sequence>
<feature type="domain" description="3-hydroxyacyl-CoA dehydrogenase C-terminal" evidence="3">
    <location>
        <begin position="188"/>
        <end position="285"/>
    </location>
</feature>
<dbReference type="NCBIfam" id="NF006124">
    <property type="entry name" value="PRK08268.1"/>
    <property type="match status" value="1"/>
</dbReference>
<evidence type="ECO:0000256" key="2">
    <source>
        <dbReference type="ARBA" id="ARBA00023027"/>
    </source>
</evidence>
<proteinExistence type="predicted"/>
<name>A0A1B8P6N6_HALEL</name>
<evidence type="ECO:0000256" key="1">
    <source>
        <dbReference type="ARBA" id="ARBA00023002"/>
    </source>
</evidence>
<organism evidence="5 6">
    <name type="scientific">Halomonas elongata</name>
    <dbReference type="NCBI Taxonomy" id="2746"/>
    <lineage>
        <taxon>Bacteria</taxon>
        <taxon>Pseudomonadati</taxon>
        <taxon>Pseudomonadota</taxon>
        <taxon>Gammaproteobacteria</taxon>
        <taxon>Oceanospirillales</taxon>
        <taxon>Halomonadaceae</taxon>
        <taxon>Halomonas</taxon>
    </lineage>
</organism>
<dbReference type="Proteomes" id="UP000092504">
    <property type="component" value="Unassembled WGS sequence"/>
</dbReference>
<dbReference type="Pfam" id="PF00725">
    <property type="entry name" value="3HCDH"/>
    <property type="match status" value="2"/>
</dbReference>
<dbReference type="EC" id="1.1.1.-" evidence="5"/>
<dbReference type="InterPro" id="IPR006108">
    <property type="entry name" value="3HC_DH_C"/>
</dbReference>
<feature type="domain" description="3-hydroxyacyl-CoA dehydrogenase NAD binding" evidence="4">
    <location>
        <begin position="8"/>
        <end position="182"/>
    </location>
</feature>